<sequence length="596" mass="63689">DAKNGLSGGASTVLRFARFYGQWFGWPVDAPRRLLGISVVINPCDAVHLPALTQLLERKLPALVSVRLATPHQGDEKVMRLVRAFLRALDTYKHQPKTLVDGYRPVDFLKKLAVMKVPPRALKTTLAQSRSCPRFPRKVSPTLCGLTRTAGISESLTLKFRKVPRYPAAFPISLPPGAPARGRALLLLPAALALARWGASAALADGAWRRAPAAPRATGAAERLARAEHEAAAAPLAATAHEAAAGADGYAGCLPSGRLAVGAGALGAALLLNRKLLVEGNMSQYDPAPGTLEGRQILITGGNTGLGRESAIRLARAGATVVITARTDAKGEEARDAIRRASGSGSVYYLKLDLADLASVRSFVEAYRQQPYGSRVDVIMNNAGVMAIPERRDTKDGFEQQFGVNHLGHFALVGLMLPLLRNSRGVARVINVSSIGHFGATKELMDDAITAPEKYTQWGAYSQSKLANVLFAKELDRRFKASGVNAVAVSCHPGGVDTDLTRWVYAGNDSAAEGKQRREENILADSLYHYLSRSVELGANTQIYLAAKEGSDVDGAGGAYFDNMAQASVNPAADDEGLARRLWAASERLTGVEFKL</sequence>
<protein>
    <recommendedName>
        <fullName evidence="4">Protochlorophyllide reductase</fullName>
    </recommendedName>
</protein>
<proteinExistence type="predicted"/>
<dbReference type="PRINTS" id="PR00080">
    <property type="entry name" value="SDRFAMILY"/>
</dbReference>
<organism evidence="2 3">
    <name type="scientific">Prorocentrum cordatum</name>
    <dbReference type="NCBI Taxonomy" id="2364126"/>
    <lineage>
        <taxon>Eukaryota</taxon>
        <taxon>Sar</taxon>
        <taxon>Alveolata</taxon>
        <taxon>Dinophyceae</taxon>
        <taxon>Prorocentrales</taxon>
        <taxon>Prorocentraceae</taxon>
        <taxon>Prorocentrum</taxon>
    </lineage>
</organism>
<evidence type="ECO:0000313" key="3">
    <source>
        <dbReference type="Proteomes" id="UP001189429"/>
    </source>
</evidence>
<feature type="non-terminal residue" evidence="2">
    <location>
        <position position="1"/>
    </location>
</feature>
<dbReference type="SUPFAM" id="SSF51735">
    <property type="entry name" value="NAD(P)-binding Rossmann-fold domains"/>
    <property type="match status" value="1"/>
</dbReference>
<comment type="caution">
    <text evidence="2">The sequence shown here is derived from an EMBL/GenBank/DDBJ whole genome shotgun (WGS) entry which is preliminary data.</text>
</comment>
<keyword evidence="3" id="KW-1185">Reference proteome</keyword>
<evidence type="ECO:0000256" key="1">
    <source>
        <dbReference type="ARBA" id="ARBA00023002"/>
    </source>
</evidence>
<dbReference type="EMBL" id="CAUYUJ010001113">
    <property type="protein sequence ID" value="CAK0794249.1"/>
    <property type="molecule type" value="Genomic_DNA"/>
</dbReference>
<evidence type="ECO:0000313" key="2">
    <source>
        <dbReference type="EMBL" id="CAK0794249.1"/>
    </source>
</evidence>
<dbReference type="Proteomes" id="UP001189429">
    <property type="component" value="Unassembled WGS sequence"/>
</dbReference>
<dbReference type="CDD" id="cd05327">
    <property type="entry name" value="retinol-DH_like_SDR_c_like"/>
    <property type="match status" value="1"/>
</dbReference>
<accession>A0ABN9PUJ9</accession>
<evidence type="ECO:0008006" key="4">
    <source>
        <dbReference type="Google" id="ProtNLM"/>
    </source>
</evidence>
<dbReference type="Gene3D" id="3.40.50.720">
    <property type="entry name" value="NAD(P)-binding Rossmann-like Domain"/>
    <property type="match status" value="1"/>
</dbReference>
<gene>
    <name evidence="2" type="ORF">PCOR1329_LOCUS4312</name>
</gene>
<reference evidence="2" key="1">
    <citation type="submission" date="2023-10" db="EMBL/GenBank/DDBJ databases">
        <authorList>
            <person name="Chen Y."/>
            <person name="Shah S."/>
            <person name="Dougan E. K."/>
            <person name="Thang M."/>
            <person name="Chan C."/>
        </authorList>
    </citation>
    <scope>NUCLEOTIDE SEQUENCE [LARGE SCALE GENOMIC DNA]</scope>
</reference>
<dbReference type="PRINTS" id="PR00081">
    <property type="entry name" value="GDHRDH"/>
</dbReference>
<dbReference type="Pfam" id="PF00106">
    <property type="entry name" value="adh_short"/>
    <property type="match status" value="1"/>
</dbReference>
<dbReference type="InterPro" id="IPR002347">
    <property type="entry name" value="SDR_fam"/>
</dbReference>
<dbReference type="PANTHER" id="PTHR43157">
    <property type="entry name" value="PHOSPHATIDYLINOSITOL-GLYCAN BIOSYNTHESIS CLASS F PROTEIN-RELATED"/>
    <property type="match status" value="1"/>
</dbReference>
<keyword evidence="1" id="KW-0560">Oxidoreductase</keyword>
<name>A0ABN9PUJ9_9DINO</name>
<dbReference type="InterPro" id="IPR036291">
    <property type="entry name" value="NAD(P)-bd_dom_sf"/>
</dbReference>
<dbReference type="PANTHER" id="PTHR43157:SF31">
    <property type="entry name" value="PHOSPHATIDYLINOSITOL-GLYCAN BIOSYNTHESIS CLASS F PROTEIN"/>
    <property type="match status" value="1"/>
</dbReference>